<feature type="transmembrane region" description="Helical" evidence="6">
    <location>
        <begin position="251"/>
        <end position="272"/>
    </location>
</feature>
<organism evidence="7 8">
    <name type="scientific">Luteimonas deserti</name>
    <dbReference type="NCBI Taxonomy" id="2752306"/>
    <lineage>
        <taxon>Bacteria</taxon>
        <taxon>Pseudomonadati</taxon>
        <taxon>Pseudomonadota</taxon>
        <taxon>Gammaproteobacteria</taxon>
        <taxon>Lysobacterales</taxon>
        <taxon>Lysobacteraceae</taxon>
        <taxon>Luteimonas</taxon>
    </lineage>
</organism>
<dbReference type="InterPro" id="IPR002549">
    <property type="entry name" value="AI-2E-like"/>
</dbReference>
<feature type="transmembrane region" description="Helical" evidence="6">
    <location>
        <begin position="12"/>
        <end position="30"/>
    </location>
</feature>
<dbReference type="GO" id="GO:0016020">
    <property type="term" value="C:membrane"/>
    <property type="evidence" value="ECO:0007669"/>
    <property type="project" value="UniProtKB-SubCell"/>
</dbReference>
<evidence type="ECO:0000256" key="4">
    <source>
        <dbReference type="ARBA" id="ARBA00022989"/>
    </source>
</evidence>
<evidence type="ECO:0000256" key="1">
    <source>
        <dbReference type="ARBA" id="ARBA00004141"/>
    </source>
</evidence>
<evidence type="ECO:0000256" key="3">
    <source>
        <dbReference type="ARBA" id="ARBA00022692"/>
    </source>
</evidence>
<reference evidence="7 8" key="1">
    <citation type="submission" date="2020-07" db="EMBL/GenBank/DDBJ databases">
        <title>isolation of Luteimonas sp. SJ-16.</title>
        <authorList>
            <person name="Huang X.-X."/>
            <person name="Xu L."/>
            <person name="Sun J.-Q."/>
        </authorList>
    </citation>
    <scope>NUCLEOTIDE SEQUENCE [LARGE SCALE GENOMIC DNA]</scope>
    <source>
        <strain evidence="7 8">SJ-16</strain>
    </source>
</reference>
<feature type="transmembrane region" description="Helical" evidence="6">
    <location>
        <begin position="66"/>
        <end position="85"/>
    </location>
</feature>
<feature type="transmembrane region" description="Helical" evidence="6">
    <location>
        <begin position="292"/>
        <end position="325"/>
    </location>
</feature>
<keyword evidence="4 6" id="KW-1133">Transmembrane helix</keyword>
<dbReference type="PANTHER" id="PTHR21716:SF62">
    <property type="entry name" value="TRANSPORT PROTEIN YDBI-RELATED"/>
    <property type="match status" value="1"/>
</dbReference>
<name>A0A7Z0QSR3_9GAMM</name>
<dbReference type="Proteomes" id="UP000589896">
    <property type="component" value="Unassembled WGS sequence"/>
</dbReference>
<comment type="subcellular location">
    <subcellularLocation>
        <location evidence="1">Membrane</location>
        <topology evidence="1">Multi-pass membrane protein</topology>
    </subcellularLocation>
</comment>
<dbReference type="PANTHER" id="PTHR21716">
    <property type="entry name" value="TRANSMEMBRANE PROTEIN"/>
    <property type="match status" value="1"/>
</dbReference>
<dbReference type="EMBL" id="JACCJZ010000020">
    <property type="protein sequence ID" value="NYZ64211.1"/>
    <property type="molecule type" value="Genomic_DNA"/>
</dbReference>
<proteinExistence type="inferred from homology"/>
<dbReference type="AlphaFoldDB" id="A0A7Z0QSR3"/>
<evidence type="ECO:0000256" key="5">
    <source>
        <dbReference type="ARBA" id="ARBA00023136"/>
    </source>
</evidence>
<comment type="caution">
    <text evidence="7">The sequence shown here is derived from an EMBL/GenBank/DDBJ whole genome shotgun (WGS) entry which is preliminary data.</text>
</comment>
<feature type="transmembrane region" description="Helical" evidence="6">
    <location>
        <begin position="139"/>
        <end position="163"/>
    </location>
</feature>
<feature type="transmembrane region" description="Helical" evidence="6">
    <location>
        <begin position="197"/>
        <end position="219"/>
    </location>
</feature>
<feature type="transmembrane region" description="Helical" evidence="6">
    <location>
        <begin position="225"/>
        <end position="244"/>
    </location>
</feature>
<sequence length="355" mass="37672">MTPQNDLARFTRQALIVIGLVTVLILVWALLPVLMLVFGAIVFAAMLLSLAHLLQRLVPVSDGIALAVVLVLLSTSLGLMLWLFGSQVSSELATLVETLPPAYEQFNDWVEDTTIGRLLAEQTGILRNNVGRIATSAGAIAMTLSGGVMNLLLVFIGAIYIAAQPGLYRAGMLQLVPRSVRTVFADALDASARALRLWLGGQLIAMAAVAVLTGLGLWLLGVPAAFALALIAFLFDFVPIIGPIAAAIPGILLGFTVSPRIGVATAVLYLVIQQLESNLLQPLIQQRAVELPPALLLFSLLVFGGLQGFTGLLLAAPLTVVLYVLVKRLYVREMLDTPTVIPGESSPQSTDAAPR</sequence>
<keyword evidence="3 6" id="KW-0812">Transmembrane</keyword>
<dbReference type="GO" id="GO:0055085">
    <property type="term" value="P:transmembrane transport"/>
    <property type="evidence" value="ECO:0007669"/>
    <property type="project" value="TreeGrafter"/>
</dbReference>
<evidence type="ECO:0000256" key="2">
    <source>
        <dbReference type="ARBA" id="ARBA00009773"/>
    </source>
</evidence>
<comment type="similarity">
    <text evidence="2">Belongs to the autoinducer-2 exporter (AI-2E) (TC 2.A.86) family.</text>
</comment>
<evidence type="ECO:0000256" key="6">
    <source>
        <dbReference type="SAM" id="Phobius"/>
    </source>
</evidence>
<keyword evidence="8" id="KW-1185">Reference proteome</keyword>
<gene>
    <name evidence="7" type="ORF">H0E82_15840</name>
</gene>
<evidence type="ECO:0000313" key="8">
    <source>
        <dbReference type="Proteomes" id="UP000589896"/>
    </source>
</evidence>
<accession>A0A7Z0QSR3</accession>
<feature type="transmembrane region" description="Helical" evidence="6">
    <location>
        <begin position="36"/>
        <end position="54"/>
    </location>
</feature>
<evidence type="ECO:0000313" key="7">
    <source>
        <dbReference type="EMBL" id="NYZ64211.1"/>
    </source>
</evidence>
<keyword evidence="5 6" id="KW-0472">Membrane</keyword>
<protein>
    <submittedName>
        <fullName evidence="7">AI-2E family transporter</fullName>
    </submittedName>
</protein>
<dbReference type="Pfam" id="PF01594">
    <property type="entry name" value="AI-2E_transport"/>
    <property type="match status" value="1"/>
</dbReference>
<dbReference type="RefSeq" id="WP_180546414.1">
    <property type="nucleotide sequence ID" value="NZ_JACCJZ010000020.1"/>
</dbReference>